<comment type="cofactor">
    <cofactor evidence="5">
        <name>Fe(2+)</name>
        <dbReference type="ChEBI" id="CHEBI:29033"/>
    </cofactor>
    <text evidence="5">Binds 1 Fe(2+) ion per subunit.</text>
</comment>
<dbReference type="Gene3D" id="2.60.120.590">
    <property type="entry name" value="Alpha-ketoglutarate-dependent dioxygenase AlkB-like"/>
    <property type="match status" value="1"/>
</dbReference>
<gene>
    <name evidence="7" type="ORF">M408DRAFT_309191</name>
</gene>
<keyword evidence="4 5" id="KW-0408">Iron</keyword>
<keyword evidence="2" id="KW-0223">Dioxygenase</keyword>
<dbReference type="AlphaFoldDB" id="A0A0C2X4V1"/>
<dbReference type="InterPro" id="IPR037151">
    <property type="entry name" value="AlkB-like_sf"/>
</dbReference>
<dbReference type="InterPro" id="IPR004574">
    <property type="entry name" value="Alkb"/>
</dbReference>
<dbReference type="GO" id="GO:0046872">
    <property type="term" value="F:metal ion binding"/>
    <property type="evidence" value="ECO:0007669"/>
    <property type="project" value="UniProtKB-KW"/>
</dbReference>
<feature type="domain" description="Fe2OG dioxygenase" evidence="6">
    <location>
        <begin position="291"/>
        <end position="410"/>
    </location>
</feature>
<evidence type="ECO:0000313" key="7">
    <source>
        <dbReference type="EMBL" id="KIM33123.1"/>
    </source>
</evidence>
<reference evidence="8" key="2">
    <citation type="submission" date="2015-01" db="EMBL/GenBank/DDBJ databases">
        <title>Evolutionary Origins and Diversification of the Mycorrhizal Mutualists.</title>
        <authorList>
            <consortium name="DOE Joint Genome Institute"/>
            <consortium name="Mycorrhizal Genomics Consortium"/>
            <person name="Kohler A."/>
            <person name="Kuo A."/>
            <person name="Nagy L.G."/>
            <person name="Floudas D."/>
            <person name="Copeland A."/>
            <person name="Barry K.W."/>
            <person name="Cichocki N."/>
            <person name="Veneault-Fourrey C."/>
            <person name="LaButti K."/>
            <person name="Lindquist E.A."/>
            <person name="Lipzen A."/>
            <person name="Lundell T."/>
            <person name="Morin E."/>
            <person name="Murat C."/>
            <person name="Riley R."/>
            <person name="Ohm R."/>
            <person name="Sun H."/>
            <person name="Tunlid A."/>
            <person name="Henrissat B."/>
            <person name="Grigoriev I.V."/>
            <person name="Hibbett D.S."/>
            <person name="Martin F."/>
        </authorList>
    </citation>
    <scope>NUCLEOTIDE SEQUENCE [LARGE SCALE GENOMIC DNA]</scope>
    <source>
        <strain evidence="8">MAFF 305830</strain>
    </source>
</reference>
<dbReference type="SUPFAM" id="SSF51197">
    <property type="entry name" value="Clavaminate synthase-like"/>
    <property type="match status" value="1"/>
</dbReference>
<evidence type="ECO:0000313" key="8">
    <source>
        <dbReference type="Proteomes" id="UP000054097"/>
    </source>
</evidence>
<dbReference type="Pfam" id="PF13532">
    <property type="entry name" value="2OG-FeII_Oxy_2"/>
    <property type="match status" value="1"/>
</dbReference>
<dbReference type="HOGENOM" id="CLU_029471_1_0_1"/>
<dbReference type="GO" id="GO:0005634">
    <property type="term" value="C:nucleus"/>
    <property type="evidence" value="ECO:0007669"/>
    <property type="project" value="TreeGrafter"/>
</dbReference>
<dbReference type="PANTHER" id="PTHR16557">
    <property type="entry name" value="ALKYLATED DNA REPAIR PROTEIN ALKB-RELATED"/>
    <property type="match status" value="1"/>
</dbReference>
<evidence type="ECO:0000256" key="5">
    <source>
        <dbReference type="PIRSR" id="PIRSR604574-2"/>
    </source>
</evidence>
<feature type="binding site" evidence="5">
    <location>
        <position position="311"/>
    </location>
    <ligand>
        <name>Fe cation</name>
        <dbReference type="ChEBI" id="CHEBI:24875"/>
        <note>catalytic</note>
    </ligand>
</feature>
<protein>
    <recommendedName>
        <fullName evidence="6">Fe2OG dioxygenase domain-containing protein</fullName>
    </recommendedName>
</protein>
<evidence type="ECO:0000256" key="1">
    <source>
        <dbReference type="ARBA" id="ARBA00022723"/>
    </source>
</evidence>
<dbReference type="GO" id="GO:0005737">
    <property type="term" value="C:cytoplasm"/>
    <property type="evidence" value="ECO:0007669"/>
    <property type="project" value="TreeGrafter"/>
</dbReference>
<dbReference type="PROSITE" id="PS51471">
    <property type="entry name" value="FE2OG_OXY"/>
    <property type="match status" value="1"/>
</dbReference>
<organism evidence="7 8">
    <name type="scientific">Serendipita vermifera MAFF 305830</name>
    <dbReference type="NCBI Taxonomy" id="933852"/>
    <lineage>
        <taxon>Eukaryota</taxon>
        <taxon>Fungi</taxon>
        <taxon>Dikarya</taxon>
        <taxon>Basidiomycota</taxon>
        <taxon>Agaricomycotina</taxon>
        <taxon>Agaricomycetes</taxon>
        <taxon>Sebacinales</taxon>
        <taxon>Serendipitaceae</taxon>
        <taxon>Serendipita</taxon>
    </lineage>
</organism>
<keyword evidence="1 5" id="KW-0479">Metal-binding</keyword>
<feature type="binding site" evidence="5">
    <location>
        <position position="309"/>
    </location>
    <ligand>
        <name>Fe cation</name>
        <dbReference type="ChEBI" id="CHEBI:24875"/>
        <note>catalytic</note>
    </ligand>
</feature>
<dbReference type="InterPro" id="IPR005123">
    <property type="entry name" value="Oxoglu/Fe-dep_dioxygenase_dom"/>
</dbReference>
<evidence type="ECO:0000259" key="6">
    <source>
        <dbReference type="PROSITE" id="PS51471"/>
    </source>
</evidence>
<dbReference type="OrthoDB" id="6614653at2759"/>
<reference evidence="7 8" key="1">
    <citation type="submission" date="2014-04" db="EMBL/GenBank/DDBJ databases">
        <authorList>
            <consortium name="DOE Joint Genome Institute"/>
            <person name="Kuo A."/>
            <person name="Zuccaro A."/>
            <person name="Kohler A."/>
            <person name="Nagy L.G."/>
            <person name="Floudas D."/>
            <person name="Copeland A."/>
            <person name="Barry K.W."/>
            <person name="Cichocki N."/>
            <person name="Veneault-Fourrey C."/>
            <person name="LaButti K."/>
            <person name="Lindquist E.A."/>
            <person name="Lipzen A."/>
            <person name="Lundell T."/>
            <person name="Morin E."/>
            <person name="Murat C."/>
            <person name="Sun H."/>
            <person name="Tunlid A."/>
            <person name="Henrissat B."/>
            <person name="Grigoriev I.V."/>
            <person name="Hibbett D.S."/>
            <person name="Martin F."/>
            <person name="Nordberg H.P."/>
            <person name="Cantor M.N."/>
            <person name="Hua S.X."/>
        </authorList>
    </citation>
    <scope>NUCLEOTIDE SEQUENCE [LARGE SCALE GENOMIC DNA]</scope>
    <source>
        <strain evidence="7 8">MAFF 305830</strain>
    </source>
</reference>
<sequence>MSASPYDINSPAYKKALRLHKKSKKTPAADDLPQLREQEKAFKARFPPPSLSDVLDLSWKESDFGNLWKGVSSIDGLEEIPCQDGKVAYTIASAPGFVLLPGYLSPLEQRERIRATLENHAKPPNENNLDTHYNLPVEGLFPAWKVFTKQRAIDPRSSEPIIETKAPTGHTAELAPKRALIDNTAASTENFEDIQAMEKLPAPPSTSLSPLPLSSILYKLRWSNIGHFYHWGTKSYQFDRELISIPSDIKSICQRAVQTVPWSKVWKNGADLAAGEWESGPDWQQWHKNYDPDAGIINFYQLKDTLMAHVDRSELSSTSPLVSISLGQSAVFLLGGLTRDEKAIPVILRSGDVLIMSGPRCRRAFHGVPRILEDSLPNHLKSKGEVEEDWDLIADYLGTTRININMRQVFPPNFPYEQYGLSHLQNKFY</sequence>
<proteinExistence type="predicted"/>
<accession>A0A0C2X4V1</accession>
<dbReference type="GO" id="GO:0051213">
    <property type="term" value="F:dioxygenase activity"/>
    <property type="evidence" value="ECO:0007669"/>
    <property type="project" value="UniProtKB-KW"/>
</dbReference>
<dbReference type="Proteomes" id="UP000054097">
    <property type="component" value="Unassembled WGS sequence"/>
</dbReference>
<evidence type="ECO:0000256" key="3">
    <source>
        <dbReference type="ARBA" id="ARBA00023002"/>
    </source>
</evidence>
<dbReference type="InterPro" id="IPR027450">
    <property type="entry name" value="AlkB-like"/>
</dbReference>
<evidence type="ECO:0000256" key="4">
    <source>
        <dbReference type="ARBA" id="ARBA00023004"/>
    </source>
</evidence>
<name>A0A0C2X4V1_SERVB</name>
<feature type="binding site" evidence="5">
    <location>
        <position position="366"/>
    </location>
    <ligand>
        <name>Fe cation</name>
        <dbReference type="ChEBI" id="CHEBI:24875"/>
        <note>catalytic</note>
    </ligand>
</feature>
<dbReference type="EMBL" id="KN824278">
    <property type="protein sequence ID" value="KIM33123.1"/>
    <property type="molecule type" value="Genomic_DNA"/>
</dbReference>
<dbReference type="STRING" id="933852.A0A0C2X4V1"/>
<keyword evidence="8" id="KW-1185">Reference proteome</keyword>
<keyword evidence="3" id="KW-0560">Oxidoreductase</keyword>
<dbReference type="PANTHER" id="PTHR16557:SF2">
    <property type="entry name" value="NUCLEIC ACID DIOXYGENASE ALKBH1"/>
    <property type="match status" value="1"/>
</dbReference>
<evidence type="ECO:0000256" key="2">
    <source>
        <dbReference type="ARBA" id="ARBA00022964"/>
    </source>
</evidence>